<dbReference type="EMBL" id="CP019058">
    <property type="protein sequence ID" value="APW19031.1"/>
    <property type="molecule type" value="Genomic_DNA"/>
</dbReference>
<dbReference type="Proteomes" id="UP000186260">
    <property type="component" value="Chromosome"/>
</dbReference>
<feature type="signal peptide" evidence="2">
    <location>
        <begin position="1"/>
        <end position="21"/>
    </location>
</feature>
<dbReference type="GeneID" id="95681813"/>
<feature type="domain" description="Solute-binding protein family 3/N-terminal" evidence="3">
    <location>
        <begin position="63"/>
        <end position="290"/>
    </location>
</feature>
<gene>
    <name evidence="4" type="ORF">BVL65_05740</name>
    <name evidence="5" type="ORF">CJ213_05810</name>
</gene>
<dbReference type="Gene3D" id="3.40.190.10">
    <property type="entry name" value="Periplasmic binding protein-like II"/>
    <property type="match status" value="2"/>
</dbReference>
<dbReference type="EMBL" id="PNGY01000001">
    <property type="protein sequence ID" value="PMC55576.1"/>
    <property type="molecule type" value="Genomic_DNA"/>
</dbReference>
<dbReference type="CDD" id="cd01004">
    <property type="entry name" value="PBP2_MidA_like"/>
    <property type="match status" value="1"/>
</dbReference>
<evidence type="ECO:0000256" key="1">
    <source>
        <dbReference type="ARBA" id="ARBA00022729"/>
    </source>
</evidence>
<dbReference type="PANTHER" id="PTHR35936:SF17">
    <property type="entry name" value="ARGININE-BINDING EXTRACELLULAR PROTEIN ARTP"/>
    <property type="match status" value="1"/>
</dbReference>
<protein>
    <submittedName>
        <fullName evidence="5">ABC transporter substrate-binding protein</fullName>
    </submittedName>
</protein>
<reference evidence="4" key="2">
    <citation type="submission" date="2017-01" db="EMBL/GenBank/DDBJ databases">
        <authorList>
            <person name="Timinskas A."/>
        </authorList>
    </citation>
    <scope>NUCLEOTIDE SEQUENCE</scope>
    <source>
        <strain evidence="4">GV37</strain>
    </source>
</reference>
<feature type="chain" id="PRO_5040919058" evidence="2">
    <location>
        <begin position="22"/>
        <end position="302"/>
    </location>
</feature>
<dbReference type="PANTHER" id="PTHR35936">
    <property type="entry name" value="MEMBRANE-BOUND LYTIC MUREIN TRANSGLYCOSYLASE F"/>
    <property type="match status" value="1"/>
</dbReference>
<dbReference type="PROSITE" id="PS51257">
    <property type="entry name" value="PROKAR_LIPOPROTEIN"/>
    <property type="match status" value="1"/>
</dbReference>
<evidence type="ECO:0000313" key="6">
    <source>
        <dbReference type="Proteomes" id="UP000186260"/>
    </source>
</evidence>
<dbReference type="InterPro" id="IPR001638">
    <property type="entry name" value="Solute-binding_3/MltF_N"/>
</dbReference>
<evidence type="ECO:0000313" key="5">
    <source>
        <dbReference type="EMBL" id="PMC55576.1"/>
    </source>
</evidence>
<evidence type="ECO:0000313" key="4">
    <source>
        <dbReference type="EMBL" id="APW19031.1"/>
    </source>
</evidence>
<proteinExistence type="predicted"/>
<name>A0A9X7FGJ2_9BIFI</name>
<keyword evidence="1 2" id="KW-0732">Signal</keyword>
<dbReference type="Pfam" id="PF00497">
    <property type="entry name" value="SBP_bac_3"/>
    <property type="match status" value="1"/>
</dbReference>
<reference evidence="4" key="4">
    <citation type="journal article" date="2021" name="Pathogens">
        <title>Discrimination of Gardnerella Species by Combining MALDI-TOF Protein Profile, Chaperonin cpn60 Sequences, and Phenotypic Characteristics.</title>
        <authorList>
            <person name="Bulavaite A."/>
            <person name="Maier T."/>
            <person name="Pleckaityte M."/>
        </authorList>
    </citation>
    <scope>NUCLEOTIDE SEQUENCE</scope>
    <source>
        <strain evidence="4">GV37</strain>
    </source>
</reference>
<organism evidence="5 7">
    <name type="scientific">Gardnerella swidsinskii</name>
    <dbReference type="NCBI Taxonomy" id="2792979"/>
    <lineage>
        <taxon>Bacteria</taxon>
        <taxon>Bacillati</taxon>
        <taxon>Actinomycetota</taxon>
        <taxon>Actinomycetes</taxon>
        <taxon>Bifidobacteriales</taxon>
        <taxon>Bifidobacteriaceae</taxon>
        <taxon>Gardnerella</taxon>
    </lineage>
</organism>
<dbReference type="RefSeq" id="WP_004108432.1">
    <property type="nucleotide sequence ID" value="NZ_CP019058.1"/>
</dbReference>
<dbReference type="AlphaFoldDB" id="A0A9X7FGJ2"/>
<sequence>MFKSMKPVAIVASLVMIGSIAACGPADSKEADPDVARSYDVSHVQKDDAVAALVPAPVAKTGELTVGVNVSYAPAEFFAADGKTPVGYEIDFSKALAKVMGLKAKIMHAQFDSIIPAIGSKYNVGISGFTVNAERMKSVDFITYANAGLSFEVRKGNPTKVDPKNLCGKKVTLETGTVGEPIMEEAKKQCAAKGNKPLEIMSFKEQTDATTALLSGRADVMYADTPVAGYASIKNPGKLEILENSKDSEPMGAAVKKGDAAMLKAVKAGIDKLMKSGVYKDILKKWGVEDVAIEKSVVNPKL</sequence>
<dbReference type="Proteomes" id="UP000235293">
    <property type="component" value="Unassembled WGS sequence"/>
</dbReference>
<reference evidence="6" key="1">
    <citation type="submission" date="2017-01" db="EMBL/GenBank/DDBJ databases">
        <title>Gardnerella vaginalis bacteremia associated with severe acute encephalopathy in a young female patient: Case Report and characterization of the isolate.</title>
        <authorList>
            <person name="Tankovic J."/>
            <person name="Timinskas A."/>
            <person name="Zilnyte M."/>
            <person name="Janulaitiene M."/>
            <person name="Zvirbliene A."/>
            <person name="Pleckaityte M."/>
        </authorList>
    </citation>
    <scope>NUCLEOTIDE SEQUENCE [LARGE SCALE GENOMIC DNA]</scope>
    <source>
        <strain evidence="6">GV37</strain>
    </source>
</reference>
<dbReference type="SUPFAM" id="SSF53850">
    <property type="entry name" value="Periplasmic binding protein-like II"/>
    <property type="match status" value="1"/>
</dbReference>
<reference evidence="5 7" key="3">
    <citation type="submission" date="2017-09" db="EMBL/GenBank/DDBJ databases">
        <title>Bacterial strain isolated from the female urinary microbiota.</title>
        <authorList>
            <person name="Thomas-White K."/>
            <person name="Kumar N."/>
            <person name="Forster S."/>
            <person name="Putonti C."/>
            <person name="Lawley T."/>
            <person name="Wolfe A.J."/>
        </authorList>
    </citation>
    <scope>NUCLEOTIDE SEQUENCE [LARGE SCALE GENOMIC DNA]</scope>
    <source>
        <strain evidence="5 7">UMB0411</strain>
    </source>
</reference>
<evidence type="ECO:0000259" key="3">
    <source>
        <dbReference type="SMART" id="SM00062"/>
    </source>
</evidence>
<dbReference type="SMART" id="SM00062">
    <property type="entry name" value="PBPb"/>
    <property type="match status" value="1"/>
</dbReference>
<accession>A0A9X7FGJ2</accession>
<evidence type="ECO:0000256" key="2">
    <source>
        <dbReference type="SAM" id="SignalP"/>
    </source>
</evidence>
<evidence type="ECO:0000313" key="7">
    <source>
        <dbReference type="Proteomes" id="UP000235293"/>
    </source>
</evidence>
<keyword evidence="6" id="KW-1185">Reference proteome</keyword>